<dbReference type="GO" id="GO:0005524">
    <property type="term" value="F:ATP binding"/>
    <property type="evidence" value="ECO:0007669"/>
    <property type="project" value="UniProtKB-KW"/>
</dbReference>
<evidence type="ECO:0000256" key="2">
    <source>
        <dbReference type="ARBA" id="ARBA00022840"/>
    </source>
</evidence>
<evidence type="ECO:0000256" key="1">
    <source>
        <dbReference type="ARBA" id="ARBA00022741"/>
    </source>
</evidence>
<dbReference type="GO" id="GO:0000027">
    <property type="term" value="P:ribosomal large subunit assembly"/>
    <property type="evidence" value="ECO:0007669"/>
    <property type="project" value="TreeGrafter"/>
</dbReference>
<sequence>MDNQASKVQQKISKVFGCPRPFKSEEAARAVLFVEAISRALSLNTGGVQLGDVGEKEKRIACYLCQYGEPVRHKLVQLMSDLYCQSEDADLETFNKAIAELEVELTKHSLYTPHSSSMELDTPLEPLAFTADSLLTKIAMWPVCLYFELLQEQKILLNLTTGGNKGEIQTFIEYCLTFLPVEANHIAPYALFLRESQKDDLFLELRSQMCLQLMKQKMTSFDHMVQRLIQMSGAGADIEETEIRQVAHGSSCAPSLSLSVFRLVLGDDLGHPGASGTEMSAILIPATAGQSQEKVAQMRLLSRQLWVHAANVATEDWDRCCLDNKWLTSSLKMILKCLTSLSSGDHHSYLEDAIFEVFKDDIKEINKKAALSAIKDLLNAQQVLPDSVLKLVEDHTKRFVVEKERSVHAKNSYLMQDCGNAVDTAITQFMDSDEEFSCSCTLAYVGLLQVFLLAPQGPVDPIEKQAIKLQYIGEELDEIGAEVRVRKWNHELQTGLSWDVKSVAHQHPRLRYLAERGDLLRNKADKLRERIATRPTPSQFPVLLQDVRQFLQSVCSVEKVTSMLNKLQVCWSSTQSSDKELQEMKRCLREVGAWQATAWHFVHRMEEQYPLYRDLLGPFLMGVAQVVFGLRRMCGMVDLKENRITLFPHLDWKTPYLENLILSLCSFPFVTEHFPSSLHVAQHLLKDTNMAVVQTLSNRSTDDKSASNLNLQANLLKCCLLHLKNYALVSGWLDSKVLYALSKVLHHFVTSWREAEERKKQKELEEASLYRYKPTSHGDELTEEEREELDFKQSFPQFDKDFEDISIGFTLESKLEPETSQQPSDEADSTGVTDTTLTEQEMAEICRLHSYLFSTLTTTDWLPDRRKDARKSVNYVDAMLPGYRAAKDLCCSSSKALDGSIDQNLIGAHLLASGHLQTTIKGDSLMEADPLVSRADKPYDIYHNSNVPEVIQCRPVLERFTAGVKALLKDWPDHPTLKQILLVIDRLLSFPVTSALMKFVTGLEVLLQKAQEWESNAARHVSLISHIEEVTALVIQWRKLELKCWSSCLHTVMWKVEEKTSRWWFHIYQLIEAFLSPDEEKQSTEDGFEFQKSLQQFLESGILGDYKARLNLLYAFHCQVANMDRTPQQELVLNLLWNVYQYYSQFLPNVERHLAQLRAPIERDLKGFVKIARWNDSNFWAMKQAAEKTHRTLHKYRKQFETVVHQPVRLLLTDTADSVEQKTPSDVVRKPIINHFISDDTLKVWLKEASLLDSGGTEDRDLFSKLPAMYQKMRKLCRKTMRGSCYGDMVQAVDELTGDIVSTVQELQVLDVIKGDDKEKQKREAKNINLRKRKALADLFKYLTTIGLSYRRGLNMLQTPADVDSVMNSKPLDLDVALDNDVESSCDTDTVLSWAGCQKYIYRCVARRALFHTALQTPSQELGVANLDRCKGFTVHLMKVLEQQRATLANTAEQVVKLRLVV</sequence>
<reference evidence="4" key="1">
    <citation type="submission" date="2025-08" db="UniProtKB">
        <authorList>
            <consortium name="RefSeq"/>
        </authorList>
    </citation>
    <scope>IDENTIFICATION</scope>
    <source>
        <tissue evidence="4">Gonads</tissue>
    </source>
</reference>
<proteinExistence type="predicted"/>
<organism evidence="3 4">
    <name type="scientific">Lingula anatina</name>
    <name type="common">Brachiopod</name>
    <name type="synonym">Lingula unguis</name>
    <dbReference type="NCBI Taxonomy" id="7574"/>
    <lineage>
        <taxon>Eukaryota</taxon>
        <taxon>Metazoa</taxon>
        <taxon>Spiralia</taxon>
        <taxon>Lophotrochozoa</taxon>
        <taxon>Brachiopoda</taxon>
        <taxon>Linguliformea</taxon>
        <taxon>Lingulata</taxon>
        <taxon>Lingulida</taxon>
        <taxon>Linguloidea</taxon>
        <taxon>Lingulidae</taxon>
        <taxon>Lingula</taxon>
    </lineage>
</organism>
<name>A0A1S3H4I4_LINAN</name>
<dbReference type="GO" id="GO:0000055">
    <property type="term" value="P:ribosomal large subunit export from nucleus"/>
    <property type="evidence" value="ECO:0007669"/>
    <property type="project" value="TreeGrafter"/>
</dbReference>
<gene>
    <name evidence="4" type="primary">LOC106152098</name>
</gene>
<dbReference type="GO" id="GO:0005634">
    <property type="term" value="C:nucleus"/>
    <property type="evidence" value="ECO:0007669"/>
    <property type="project" value="TreeGrafter"/>
</dbReference>
<dbReference type="STRING" id="7574.A0A1S3H4I4"/>
<evidence type="ECO:0000313" key="3">
    <source>
        <dbReference type="Proteomes" id="UP000085678"/>
    </source>
</evidence>
<keyword evidence="1" id="KW-0547">Nucleotide-binding</keyword>
<accession>A0A1S3H4I4</accession>
<dbReference type="OrthoDB" id="422220at2759"/>
<dbReference type="InParanoid" id="A0A1S3H4I4"/>
<dbReference type="PANTHER" id="PTHR48103:SF2">
    <property type="entry name" value="MIDASIN"/>
    <property type="match status" value="1"/>
</dbReference>
<dbReference type="Proteomes" id="UP000085678">
    <property type="component" value="Unplaced"/>
</dbReference>
<dbReference type="PANTHER" id="PTHR48103">
    <property type="entry name" value="MIDASIN-RELATED"/>
    <property type="match status" value="1"/>
</dbReference>
<keyword evidence="2" id="KW-0067">ATP-binding</keyword>
<protein>
    <submittedName>
        <fullName evidence="4">Midasin-like</fullName>
    </submittedName>
</protein>
<dbReference type="GeneID" id="106152098"/>
<dbReference type="GO" id="GO:0030687">
    <property type="term" value="C:preribosome, large subunit precursor"/>
    <property type="evidence" value="ECO:0007669"/>
    <property type="project" value="TreeGrafter"/>
</dbReference>
<dbReference type="KEGG" id="lak:106152098"/>
<keyword evidence="3" id="KW-1185">Reference proteome</keyword>
<dbReference type="RefSeq" id="XP_013381045.1">
    <property type="nucleotide sequence ID" value="XM_013525591.1"/>
</dbReference>
<evidence type="ECO:0000313" key="4">
    <source>
        <dbReference type="RefSeq" id="XP_013381045.1"/>
    </source>
</evidence>